<feature type="region of interest" description="Disordered" evidence="16">
    <location>
        <begin position="864"/>
        <end position="999"/>
    </location>
</feature>
<dbReference type="FunFam" id="3.30.2230.10:FF:000001">
    <property type="entry name" value="Ubiquitinyl hydrolase 1"/>
    <property type="match status" value="1"/>
</dbReference>
<protein>
    <recommendedName>
        <fullName evidence="5">ubiquitinyl hydrolase 1</fullName>
        <ecNumber evidence="5">3.4.19.12</ecNumber>
    </recommendedName>
</protein>
<dbReference type="OrthoDB" id="73004at2759"/>
<dbReference type="EMBL" id="OB661624">
    <property type="protein sequence ID" value="CAD7228629.1"/>
    <property type="molecule type" value="Genomic_DNA"/>
</dbReference>
<evidence type="ECO:0000256" key="8">
    <source>
        <dbReference type="ARBA" id="ARBA00022670"/>
    </source>
</evidence>
<feature type="compositionally biased region" description="Low complexity" evidence="16">
    <location>
        <begin position="106"/>
        <end position="115"/>
    </location>
</feature>
<evidence type="ECO:0000256" key="11">
    <source>
        <dbReference type="ARBA" id="ARBA00022771"/>
    </source>
</evidence>
<dbReference type="Pfam" id="PF00443">
    <property type="entry name" value="UCH"/>
    <property type="match status" value="1"/>
</dbReference>
<dbReference type="InterPro" id="IPR013083">
    <property type="entry name" value="Znf_RING/FYVE/PHD"/>
</dbReference>
<evidence type="ECO:0000256" key="12">
    <source>
        <dbReference type="ARBA" id="ARBA00022786"/>
    </source>
</evidence>
<feature type="compositionally biased region" description="Acidic residues" evidence="16">
    <location>
        <begin position="262"/>
        <end position="288"/>
    </location>
</feature>
<name>A0A7R8WH36_9CRUS</name>
<dbReference type="InterPro" id="IPR028889">
    <property type="entry name" value="USP"/>
</dbReference>
<dbReference type="SMART" id="SM00695">
    <property type="entry name" value="DUSP"/>
    <property type="match status" value="2"/>
</dbReference>
<dbReference type="Gene3D" id="3.30.2230.10">
    <property type="entry name" value="DUSP-like"/>
    <property type="match status" value="2"/>
</dbReference>
<evidence type="ECO:0000256" key="14">
    <source>
        <dbReference type="ARBA" id="ARBA00022833"/>
    </source>
</evidence>
<feature type="compositionally biased region" description="Basic and acidic residues" evidence="16">
    <location>
        <begin position="359"/>
        <end position="369"/>
    </location>
</feature>
<accession>A0A7R8WH36</accession>
<dbReference type="CDD" id="cd02674">
    <property type="entry name" value="Peptidase_C19R"/>
    <property type="match status" value="1"/>
</dbReference>
<dbReference type="InterPro" id="IPR018200">
    <property type="entry name" value="USP_CS"/>
</dbReference>
<keyword evidence="11" id="KW-0863">Zinc-finger</keyword>
<dbReference type="Pfam" id="PF02148">
    <property type="entry name" value="zf-UBP"/>
    <property type="match status" value="1"/>
</dbReference>
<evidence type="ECO:0000256" key="15">
    <source>
        <dbReference type="ARBA" id="ARBA00023212"/>
    </source>
</evidence>
<reference evidence="17" key="1">
    <citation type="submission" date="2020-11" db="EMBL/GenBank/DDBJ databases">
        <authorList>
            <person name="Tran Van P."/>
        </authorList>
    </citation>
    <scope>NUCLEOTIDE SEQUENCE</scope>
</reference>
<evidence type="ECO:0000256" key="16">
    <source>
        <dbReference type="SAM" id="MobiDB-lite"/>
    </source>
</evidence>
<keyword evidence="14" id="KW-0862">Zinc</keyword>
<keyword evidence="12" id="KW-0833">Ubl conjugation pathway</keyword>
<keyword evidence="10" id="KW-0677">Repeat</keyword>
<dbReference type="InterPro" id="IPR001394">
    <property type="entry name" value="Peptidase_C19_UCH"/>
</dbReference>
<dbReference type="PROSITE" id="PS50271">
    <property type="entry name" value="ZF_UBP"/>
    <property type="match status" value="1"/>
</dbReference>
<evidence type="ECO:0000256" key="10">
    <source>
        <dbReference type="ARBA" id="ARBA00022737"/>
    </source>
</evidence>
<evidence type="ECO:0000256" key="5">
    <source>
        <dbReference type="ARBA" id="ARBA00012759"/>
    </source>
</evidence>
<comment type="similarity">
    <text evidence="4">Belongs to the peptidase C19 family. USP20/USP33 subfamily.</text>
</comment>
<evidence type="ECO:0000256" key="13">
    <source>
        <dbReference type="ARBA" id="ARBA00022801"/>
    </source>
</evidence>
<keyword evidence="15" id="KW-0206">Cytoskeleton</keyword>
<evidence type="ECO:0000256" key="2">
    <source>
        <dbReference type="ARBA" id="ARBA00004300"/>
    </source>
</evidence>
<organism evidence="17">
    <name type="scientific">Cyprideis torosa</name>
    <dbReference type="NCBI Taxonomy" id="163714"/>
    <lineage>
        <taxon>Eukaryota</taxon>
        <taxon>Metazoa</taxon>
        <taxon>Ecdysozoa</taxon>
        <taxon>Arthropoda</taxon>
        <taxon>Crustacea</taxon>
        <taxon>Oligostraca</taxon>
        <taxon>Ostracoda</taxon>
        <taxon>Podocopa</taxon>
        <taxon>Podocopida</taxon>
        <taxon>Cytherocopina</taxon>
        <taxon>Cytheroidea</taxon>
        <taxon>Cytherideidae</taxon>
        <taxon>Cyprideis</taxon>
    </lineage>
</organism>
<evidence type="ECO:0000256" key="3">
    <source>
        <dbReference type="ARBA" id="ARBA00004556"/>
    </source>
</evidence>
<comment type="catalytic activity">
    <reaction evidence="1">
        <text>Thiol-dependent hydrolysis of ester, thioester, amide, peptide and isopeptide bonds formed by the C-terminal Gly of ubiquitin (a 76-residue protein attached to proteins as an intracellular targeting signal).</text>
        <dbReference type="EC" id="3.4.19.12"/>
    </reaction>
</comment>
<dbReference type="PROSITE" id="PS51283">
    <property type="entry name" value="DUSP"/>
    <property type="match status" value="2"/>
</dbReference>
<dbReference type="GO" id="GO:0005813">
    <property type="term" value="C:centrosome"/>
    <property type="evidence" value="ECO:0007669"/>
    <property type="project" value="UniProtKB-SubCell"/>
</dbReference>
<dbReference type="PANTHER" id="PTHR21646">
    <property type="entry name" value="UBIQUITIN CARBOXYL-TERMINAL HYDROLASE"/>
    <property type="match status" value="1"/>
</dbReference>
<dbReference type="GO" id="GO:0048471">
    <property type="term" value="C:perinuclear region of cytoplasm"/>
    <property type="evidence" value="ECO:0007669"/>
    <property type="project" value="UniProtKB-SubCell"/>
</dbReference>
<evidence type="ECO:0000256" key="6">
    <source>
        <dbReference type="ARBA" id="ARBA00022490"/>
    </source>
</evidence>
<dbReference type="SUPFAM" id="SSF143791">
    <property type="entry name" value="DUSP-like"/>
    <property type="match status" value="2"/>
</dbReference>
<keyword evidence="7" id="KW-0254">Endocytosis</keyword>
<dbReference type="InterPro" id="IPR006615">
    <property type="entry name" value="Pept_C19_DUSP"/>
</dbReference>
<dbReference type="InterPro" id="IPR035927">
    <property type="entry name" value="DUSP-like_sf"/>
</dbReference>
<dbReference type="InterPro" id="IPR038765">
    <property type="entry name" value="Papain-like_cys_pep_sf"/>
</dbReference>
<dbReference type="AlphaFoldDB" id="A0A7R8WH36"/>
<evidence type="ECO:0000313" key="17">
    <source>
        <dbReference type="EMBL" id="CAD7228629.1"/>
    </source>
</evidence>
<sequence length="999" mass="112119">MSRNCDHTKSSSLGRFVPEKLQYSNELKCAWCPKKGPNLWLCLHEDCFELSCGKKAGDHSGVHYRDNITHCLQMNISTKRIWCHSCTMEVFLEQSSTMESIPSGKSSSTDTTSTFDDSEEKPIVRRGLAGLQNLGNTCYMNGALQALSNTPPLRQFFLDCGSSIAEEERPALAFQFQILMREMWGSHQVSCISPTSLFHRVKMINPAFRGFQQQDTQEFLRCFLDALHEELKERTRIVDGQKNRNAVDSGEGAGGDGGGSECSDDGSSDDETESNQDLISLDDQEDLGGFETADSGVSGDEDGVHPHPMLSEPPQGNRPRRKRKRRQGDGDQLRQNRLSSPRTVKPHQPSKKRHQSNAEQKEHSNKKKENFKSIISEVFDGKILSTVQCLTCQQVSTTREIFQDLSLPIPSRDQVALIRSQTQAAIAGQLASQSTHVPSCSDGQRGSWFYWLLEWLKPWTWFWGHSVSLMDCLSAFFSADELKGDNMYSCEKCHKLRNGVKLCRMLELPEVLCIHLKRFRHDFVLSSKILTPVSFPLEGLDLSSFCDRDCPSRVTTYDLIGVICHHGGVGGGHYTAFCYNDVSRTWFEYDDRFVTEVSPELVATSEAYVLFYRYNFKESFDVLLMFGRLLNLIRRKSNSSMIRHRSRVMDLAEREEIEQEPFLKFYISRRWLNRFNTFAEPGPIDNSDFLCPHGGLSEKTVPARNMILEVSQTVWEYLHSTFGGGPPCNRLFDCQICDEELRRLKERRDTEYDEYHKRYKELQNADGGTVALYAISLPWFKSWENFLRGKEPEPPGPIDNTSIVTVRNAQNTLRAGSDYCQIPASVWEYLLETYGGGPPLLVRPGSRPLGAAYVERIPATISLAGGGRMEGGEAAAGGGRMEGGEAAAGGGRMEGGEAAAGGGRMEGGEAAAGGGRMDEEEAAVRMEEAEPMETQEDEEFQEDDFDEDKNMEEGSDREGEQDESPPFQENTLILNVPPPVDLPDTNCPPCLEKIEELHS</sequence>
<dbReference type="Gene3D" id="3.30.40.10">
    <property type="entry name" value="Zinc/RING finger domain, C3HC4 (zinc finger)"/>
    <property type="match status" value="1"/>
</dbReference>
<dbReference type="SUPFAM" id="SSF54001">
    <property type="entry name" value="Cysteine proteinases"/>
    <property type="match status" value="1"/>
</dbReference>
<keyword evidence="13" id="KW-0378">Hydrolase</keyword>
<comment type="subcellular location">
    <subcellularLocation>
        <location evidence="2">Cytoplasm</location>
        <location evidence="2">Cytoskeleton</location>
        <location evidence="2">Microtubule organizing center</location>
        <location evidence="2">Centrosome</location>
    </subcellularLocation>
    <subcellularLocation>
        <location evidence="3">Cytoplasm</location>
        <location evidence="3">Perinuclear region</location>
    </subcellularLocation>
</comment>
<dbReference type="InterPro" id="IPR050185">
    <property type="entry name" value="Ub_carboxyl-term_hydrolase"/>
</dbReference>
<gene>
    <name evidence="17" type="ORF">CTOB1V02_LOCUS6509</name>
</gene>
<feature type="region of interest" description="Disordered" evidence="16">
    <location>
        <begin position="242"/>
        <end position="369"/>
    </location>
</feature>
<feature type="compositionally biased region" description="Basic residues" evidence="16">
    <location>
        <begin position="344"/>
        <end position="355"/>
    </location>
</feature>
<evidence type="ECO:0000256" key="1">
    <source>
        <dbReference type="ARBA" id="ARBA00000707"/>
    </source>
</evidence>
<dbReference type="InterPro" id="IPR001607">
    <property type="entry name" value="Znf_UBP"/>
</dbReference>
<evidence type="ECO:0000256" key="9">
    <source>
        <dbReference type="ARBA" id="ARBA00022723"/>
    </source>
</evidence>
<keyword evidence="8" id="KW-0645">Protease</keyword>
<evidence type="ECO:0000256" key="7">
    <source>
        <dbReference type="ARBA" id="ARBA00022583"/>
    </source>
</evidence>
<dbReference type="PANTHER" id="PTHR21646:SF86">
    <property type="entry name" value="UBIQUITIN CARBOXYL-TERMINAL HYDROLASE"/>
    <property type="match status" value="1"/>
</dbReference>
<keyword evidence="6" id="KW-0963">Cytoplasm</keyword>
<feature type="compositionally biased region" description="Acidic residues" evidence="16">
    <location>
        <begin position="929"/>
        <end position="950"/>
    </location>
</feature>
<dbReference type="SUPFAM" id="SSF57850">
    <property type="entry name" value="RING/U-box"/>
    <property type="match status" value="1"/>
</dbReference>
<dbReference type="Pfam" id="PF06337">
    <property type="entry name" value="DUSP"/>
    <property type="match status" value="2"/>
</dbReference>
<dbReference type="GO" id="GO:0004843">
    <property type="term" value="F:cysteine-type deubiquitinase activity"/>
    <property type="evidence" value="ECO:0007669"/>
    <property type="project" value="UniProtKB-EC"/>
</dbReference>
<proteinExistence type="inferred from homology"/>
<dbReference type="Gene3D" id="3.90.70.10">
    <property type="entry name" value="Cysteine proteinases"/>
    <property type="match status" value="2"/>
</dbReference>
<dbReference type="PROSITE" id="PS00973">
    <property type="entry name" value="USP_2"/>
    <property type="match status" value="1"/>
</dbReference>
<dbReference type="GO" id="GO:0016579">
    <property type="term" value="P:protein deubiquitination"/>
    <property type="evidence" value="ECO:0007669"/>
    <property type="project" value="InterPro"/>
</dbReference>
<dbReference type="GO" id="GO:0008270">
    <property type="term" value="F:zinc ion binding"/>
    <property type="evidence" value="ECO:0007669"/>
    <property type="project" value="UniProtKB-KW"/>
</dbReference>
<feature type="compositionally biased region" description="Gly residues" evidence="16">
    <location>
        <begin position="251"/>
        <end position="260"/>
    </location>
</feature>
<evidence type="ECO:0000256" key="4">
    <source>
        <dbReference type="ARBA" id="ARBA00008269"/>
    </source>
</evidence>
<dbReference type="GO" id="GO:0006508">
    <property type="term" value="P:proteolysis"/>
    <property type="evidence" value="ECO:0007669"/>
    <property type="project" value="UniProtKB-KW"/>
</dbReference>
<feature type="region of interest" description="Disordered" evidence="16">
    <location>
        <begin position="98"/>
        <end position="119"/>
    </location>
</feature>
<dbReference type="PROSITE" id="PS50235">
    <property type="entry name" value="USP_3"/>
    <property type="match status" value="1"/>
</dbReference>
<dbReference type="GO" id="GO:0006897">
    <property type="term" value="P:endocytosis"/>
    <property type="evidence" value="ECO:0007669"/>
    <property type="project" value="UniProtKB-KW"/>
</dbReference>
<keyword evidence="9" id="KW-0479">Metal-binding</keyword>
<dbReference type="EC" id="3.4.19.12" evidence="5"/>
<feature type="compositionally biased region" description="Gly residues" evidence="16">
    <location>
        <begin position="864"/>
        <end position="915"/>
    </location>
</feature>